<evidence type="ECO:0000256" key="2">
    <source>
        <dbReference type="SAM" id="MobiDB-lite"/>
    </source>
</evidence>
<dbReference type="Pfam" id="PF00665">
    <property type="entry name" value="rve"/>
    <property type="match status" value="1"/>
</dbReference>
<name>A0A8C2FHY4_CYPCA</name>
<dbReference type="InterPro" id="IPR001584">
    <property type="entry name" value="Integrase_cat-core"/>
</dbReference>
<reference evidence="4" key="1">
    <citation type="submission" date="2025-08" db="UniProtKB">
        <authorList>
            <consortium name="Ensembl"/>
        </authorList>
    </citation>
    <scope>IDENTIFICATION</scope>
</reference>
<evidence type="ECO:0000313" key="5">
    <source>
        <dbReference type="Proteomes" id="UP000694701"/>
    </source>
</evidence>
<dbReference type="PANTHER" id="PTHR37984:SF15">
    <property type="entry name" value="INTEGRASE CATALYTIC DOMAIN-CONTAINING PROTEIN"/>
    <property type="match status" value="1"/>
</dbReference>
<organism evidence="4 5">
    <name type="scientific">Cyprinus carpio</name>
    <name type="common">Common carp</name>
    <dbReference type="NCBI Taxonomy" id="7962"/>
    <lineage>
        <taxon>Eukaryota</taxon>
        <taxon>Metazoa</taxon>
        <taxon>Chordata</taxon>
        <taxon>Craniata</taxon>
        <taxon>Vertebrata</taxon>
        <taxon>Euteleostomi</taxon>
        <taxon>Actinopterygii</taxon>
        <taxon>Neopterygii</taxon>
        <taxon>Teleostei</taxon>
        <taxon>Ostariophysi</taxon>
        <taxon>Cypriniformes</taxon>
        <taxon>Cyprinidae</taxon>
        <taxon>Cyprininae</taxon>
        <taxon>Cyprinus</taxon>
    </lineage>
</organism>
<dbReference type="GO" id="GO:0015074">
    <property type="term" value="P:DNA integration"/>
    <property type="evidence" value="ECO:0007669"/>
    <property type="project" value="InterPro"/>
</dbReference>
<dbReference type="Ensembl" id="ENSCCRT00020060913.1">
    <property type="protein sequence ID" value="ENSCCRP00020055363.1"/>
    <property type="gene ID" value="ENSCCRG00020025873.1"/>
</dbReference>
<feature type="domain" description="Integrase catalytic" evidence="3">
    <location>
        <begin position="193"/>
        <end position="351"/>
    </location>
</feature>
<dbReference type="InterPro" id="IPR041588">
    <property type="entry name" value="Integrase_H2C2"/>
</dbReference>
<feature type="region of interest" description="Disordered" evidence="2">
    <location>
        <begin position="487"/>
        <end position="554"/>
    </location>
</feature>
<dbReference type="InterPro" id="IPR012337">
    <property type="entry name" value="RNaseH-like_sf"/>
</dbReference>
<dbReference type="InterPro" id="IPR050951">
    <property type="entry name" value="Retrovirus_Pol_polyprotein"/>
</dbReference>
<evidence type="ECO:0000259" key="3">
    <source>
        <dbReference type="PROSITE" id="PS50994"/>
    </source>
</evidence>
<dbReference type="InterPro" id="IPR036397">
    <property type="entry name" value="RNaseH_sf"/>
</dbReference>
<dbReference type="Gene3D" id="3.30.420.10">
    <property type="entry name" value="Ribonuclease H-like superfamily/Ribonuclease H"/>
    <property type="match status" value="1"/>
</dbReference>
<evidence type="ECO:0000313" key="4">
    <source>
        <dbReference type="Ensembl" id="ENSCCRP00020055363.1"/>
    </source>
</evidence>
<dbReference type="Pfam" id="PF17921">
    <property type="entry name" value="Integrase_H2C2"/>
    <property type="match status" value="1"/>
</dbReference>
<accession>A0A8C2FHY4</accession>
<dbReference type="GO" id="GO:0003676">
    <property type="term" value="F:nucleic acid binding"/>
    <property type="evidence" value="ECO:0007669"/>
    <property type="project" value="InterPro"/>
</dbReference>
<proteinExistence type="predicted"/>
<dbReference type="PROSITE" id="PS50994">
    <property type="entry name" value="INTEGRASE"/>
    <property type="match status" value="1"/>
</dbReference>
<protein>
    <recommendedName>
        <fullName evidence="1">Gypsy retrotransposon integrase-like protein 1</fullName>
    </recommendedName>
</protein>
<sequence length="554" mass="64338">MEQCTEQMQPEVLQASVEGVVVGCENPTQGAGLIHFSALSLVRERDQSDLGPALSPAQIREAQENDSIIGKVLKLKEKDQRPSREAVKAEHPDVAMLLKQWFKLWVGEDGVLYRKTRKREQLLLPESYHSLILTELHQKMGHLGVERTLCLIRERFYWPRMQRDVEHFVTKVCECLKKKKPVRQSRAPLTPIHTTHPFEMVSIDFLHLEACKQGFEYILVVMDHFTRFAQAYATKDKSAKTVAEKLFNDFALKFGFPSKIHHDMGKEFDNKLMKKLKELCGIYGSHTTPYHPQGNGQVERFNRTLLSMLRTLADEEKVDWKNSLAKVVHAYNCTRSEATGFSPYYLLYGRSPRLPIDILFNLKTDEEYGTYQDYVSRWKERMSEAYQIASKTASKTAARGKAYYDQKAQGRDLQPGDRVLIRNLTPRGGPGKIRSYWEDQVHVVKERKHAESPVYEVRPEREKGKSRVIHRNLLLPCDFLPLEREKSDRLRSQNARNTTKRNKIDRDKNTQFPVHSESESEEEYVLTGRWQEKDHMPLNPRAPPFKPRDETLQS</sequence>
<dbReference type="Gene3D" id="1.10.340.70">
    <property type="match status" value="1"/>
</dbReference>
<dbReference type="SUPFAM" id="SSF53098">
    <property type="entry name" value="Ribonuclease H-like"/>
    <property type="match status" value="1"/>
</dbReference>
<dbReference type="PANTHER" id="PTHR37984">
    <property type="entry name" value="PROTEIN CBG26694"/>
    <property type="match status" value="1"/>
</dbReference>
<evidence type="ECO:0000256" key="1">
    <source>
        <dbReference type="ARBA" id="ARBA00039658"/>
    </source>
</evidence>
<dbReference type="AlphaFoldDB" id="A0A8C2FHY4"/>
<dbReference type="FunFam" id="1.10.340.70:FF:000001">
    <property type="entry name" value="Retrovirus-related Pol polyprotein from transposon gypsy-like Protein"/>
    <property type="match status" value="1"/>
</dbReference>
<dbReference type="Proteomes" id="UP000694701">
    <property type="component" value="Unplaced"/>
</dbReference>
<dbReference type="FunFam" id="3.30.420.10:FF:000032">
    <property type="entry name" value="Retrovirus-related Pol polyprotein from transposon 297-like Protein"/>
    <property type="match status" value="1"/>
</dbReference>